<dbReference type="Proteomes" id="UP000199608">
    <property type="component" value="Unassembled WGS sequence"/>
</dbReference>
<proteinExistence type="predicted"/>
<accession>A0A1H2JBD5</accession>
<evidence type="ECO:0000313" key="1">
    <source>
        <dbReference type="EMBL" id="SDU53491.1"/>
    </source>
</evidence>
<dbReference type="RefSeq" id="WP_281243406.1">
    <property type="nucleotide sequence ID" value="NZ_FNLL01000011.1"/>
</dbReference>
<dbReference type="EMBL" id="FNLL01000011">
    <property type="protein sequence ID" value="SDU53491.1"/>
    <property type="molecule type" value="Genomic_DNA"/>
</dbReference>
<gene>
    <name evidence="1" type="ORF">SAMN04487931_111112</name>
</gene>
<organism evidence="1 2">
    <name type="scientific">Desulfobacula phenolica</name>
    <dbReference type="NCBI Taxonomy" id="90732"/>
    <lineage>
        <taxon>Bacteria</taxon>
        <taxon>Pseudomonadati</taxon>
        <taxon>Thermodesulfobacteriota</taxon>
        <taxon>Desulfobacteria</taxon>
        <taxon>Desulfobacterales</taxon>
        <taxon>Desulfobacteraceae</taxon>
        <taxon>Desulfobacula</taxon>
    </lineage>
</organism>
<evidence type="ECO:0000313" key="2">
    <source>
        <dbReference type="Proteomes" id="UP000199608"/>
    </source>
</evidence>
<protein>
    <submittedName>
        <fullName evidence="1">Uncharacterized protein</fullName>
    </submittedName>
</protein>
<name>A0A1H2JBD5_9BACT</name>
<dbReference type="AlphaFoldDB" id="A0A1H2JBD5"/>
<sequence length="40" mass="4803">MRKIVSLIKKYLKKLFDHLAKESLKKNLTILDDIKKGRYI</sequence>
<reference evidence="2" key="1">
    <citation type="submission" date="2016-10" db="EMBL/GenBank/DDBJ databases">
        <authorList>
            <person name="Varghese N."/>
            <person name="Submissions S."/>
        </authorList>
    </citation>
    <scope>NUCLEOTIDE SEQUENCE [LARGE SCALE GENOMIC DNA]</scope>
    <source>
        <strain evidence="2">DSM 3384</strain>
    </source>
</reference>
<keyword evidence="2" id="KW-1185">Reference proteome</keyword>